<reference evidence="3 4" key="1">
    <citation type="submission" date="2018-12" db="EMBL/GenBank/DDBJ databases">
        <authorList>
            <person name="Yu L."/>
        </authorList>
    </citation>
    <scope>NUCLEOTIDE SEQUENCE [LARGE SCALE GENOMIC DNA]</scope>
    <source>
        <strain evidence="3 4">11S</strain>
    </source>
</reference>
<keyword evidence="1" id="KW-1133">Transmembrane helix</keyword>
<keyword evidence="4" id="KW-1185">Reference proteome</keyword>
<gene>
    <name evidence="3" type="ORF">EKG36_02065</name>
</gene>
<name>A0A3S0JZK8_9GAMM</name>
<evidence type="ECO:0000259" key="2">
    <source>
        <dbReference type="Pfam" id="PF10675"/>
    </source>
</evidence>
<dbReference type="InterPro" id="IPR019617">
    <property type="entry name" value="DUF2489"/>
</dbReference>
<sequence>MTTTTALILLGLALAVVAGLGAYAFTLWREVKRRRDFREEEQRRAHENCLENLELVASALMQQQVDITEGAWRCKTLLEILDPSLIERPEFRAFGEVHSRTRHLHTHSARQALSPKARFQEDRERLAVEDELRDAVLAAAGAVVSFRRGWPGSLH</sequence>
<accession>A0A3S0JZK8</accession>
<keyword evidence="1" id="KW-0812">Transmembrane</keyword>
<comment type="caution">
    <text evidence="3">The sequence shown here is derived from an EMBL/GenBank/DDBJ whole genome shotgun (WGS) entry which is preliminary data.</text>
</comment>
<organism evidence="3 4">
    <name type="scientific">Halomonas nitroreducens</name>
    <dbReference type="NCBI Taxonomy" id="447425"/>
    <lineage>
        <taxon>Bacteria</taxon>
        <taxon>Pseudomonadati</taxon>
        <taxon>Pseudomonadota</taxon>
        <taxon>Gammaproteobacteria</taxon>
        <taxon>Oceanospirillales</taxon>
        <taxon>Halomonadaceae</taxon>
        <taxon>Halomonas</taxon>
    </lineage>
</organism>
<evidence type="ECO:0000313" key="3">
    <source>
        <dbReference type="EMBL" id="RTR06284.1"/>
    </source>
</evidence>
<protein>
    <submittedName>
        <fullName evidence="3">DUF2489 domain-containing protein</fullName>
    </submittedName>
</protein>
<evidence type="ECO:0000313" key="4">
    <source>
        <dbReference type="Proteomes" id="UP000267400"/>
    </source>
</evidence>
<dbReference type="OrthoDB" id="5740155at2"/>
<keyword evidence="1" id="KW-0472">Membrane</keyword>
<dbReference type="EMBL" id="RXNS01000002">
    <property type="protein sequence ID" value="RTR06284.1"/>
    <property type="molecule type" value="Genomic_DNA"/>
</dbReference>
<dbReference type="AlphaFoldDB" id="A0A3S0JZK8"/>
<evidence type="ECO:0000256" key="1">
    <source>
        <dbReference type="SAM" id="Phobius"/>
    </source>
</evidence>
<dbReference type="Proteomes" id="UP000267400">
    <property type="component" value="Unassembled WGS sequence"/>
</dbReference>
<proteinExistence type="predicted"/>
<feature type="transmembrane region" description="Helical" evidence="1">
    <location>
        <begin position="6"/>
        <end position="28"/>
    </location>
</feature>
<feature type="domain" description="DUF2489" evidence="2">
    <location>
        <begin position="17"/>
        <end position="141"/>
    </location>
</feature>
<dbReference type="RefSeq" id="WP_126480548.1">
    <property type="nucleotide sequence ID" value="NZ_RXNS01000002.1"/>
</dbReference>
<dbReference type="Pfam" id="PF10675">
    <property type="entry name" value="DUF2489"/>
    <property type="match status" value="1"/>
</dbReference>